<proteinExistence type="predicted"/>
<evidence type="ECO:0000313" key="2">
    <source>
        <dbReference type="Proteomes" id="UP000587760"/>
    </source>
</evidence>
<evidence type="ECO:0000313" key="1">
    <source>
        <dbReference type="EMBL" id="MBB6479649.1"/>
    </source>
</evidence>
<dbReference type="EMBL" id="JACHGJ010000002">
    <property type="protein sequence ID" value="MBB6479649.1"/>
    <property type="molecule type" value="Genomic_DNA"/>
</dbReference>
<organism evidence="1 2">
    <name type="scientific">Spirochaeta isovalerica</name>
    <dbReference type="NCBI Taxonomy" id="150"/>
    <lineage>
        <taxon>Bacteria</taxon>
        <taxon>Pseudomonadati</taxon>
        <taxon>Spirochaetota</taxon>
        <taxon>Spirochaetia</taxon>
        <taxon>Spirochaetales</taxon>
        <taxon>Spirochaetaceae</taxon>
        <taxon>Spirochaeta</taxon>
    </lineage>
</organism>
<name>A0A841R9N5_9SPIO</name>
<protein>
    <submittedName>
        <fullName evidence="1">Uncharacterized protein</fullName>
    </submittedName>
</protein>
<gene>
    <name evidence="1" type="ORF">HNR50_001307</name>
</gene>
<keyword evidence="2" id="KW-1185">Reference proteome</keyword>
<sequence>MSVENVGDLREKKLIAADTPSTLESLMYETKGDITGDIRFDQY</sequence>
<comment type="caution">
    <text evidence="1">The sequence shown here is derived from an EMBL/GenBank/DDBJ whole genome shotgun (WGS) entry which is preliminary data.</text>
</comment>
<dbReference type="Proteomes" id="UP000587760">
    <property type="component" value="Unassembled WGS sequence"/>
</dbReference>
<accession>A0A841R9N5</accession>
<dbReference type="AlphaFoldDB" id="A0A841R9N5"/>
<dbReference type="RefSeq" id="WP_281389040.1">
    <property type="nucleotide sequence ID" value="NZ_JACHGJ010000002.1"/>
</dbReference>
<reference evidence="1 2" key="1">
    <citation type="submission" date="2020-08" db="EMBL/GenBank/DDBJ databases">
        <title>Genomic Encyclopedia of Type Strains, Phase IV (KMG-IV): sequencing the most valuable type-strain genomes for metagenomic binning, comparative biology and taxonomic classification.</title>
        <authorList>
            <person name="Goeker M."/>
        </authorList>
    </citation>
    <scope>NUCLEOTIDE SEQUENCE [LARGE SCALE GENOMIC DNA]</scope>
    <source>
        <strain evidence="1 2">DSM 2461</strain>
    </source>
</reference>